<dbReference type="Proteomes" id="UP000001959">
    <property type="component" value="Chromosome"/>
</dbReference>
<evidence type="ECO:0000259" key="1">
    <source>
        <dbReference type="PROSITE" id="PS51747"/>
    </source>
</evidence>
<dbReference type="PANTHER" id="PTHR11079:SF162">
    <property type="entry name" value="RIBOFLAVIN BIOSYNTHESIS PROTEIN PYRD, CHLOROPLASTIC"/>
    <property type="match status" value="1"/>
</dbReference>
<dbReference type="InterPro" id="IPR002125">
    <property type="entry name" value="CMP_dCMP_dom"/>
</dbReference>
<organism evidence="2 3">
    <name type="scientific">Hyphomonas neptunium (strain ATCC 15444)</name>
    <dbReference type="NCBI Taxonomy" id="228405"/>
    <lineage>
        <taxon>Bacteria</taxon>
        <taxon>Pseudomonadati</taxon>
        <taxon>Pseudomonadota</taxon>
        <taxon>Alphaproteobacteria</taxon>
        <taxon>Hyphomonadales</taxon>
        <taxon>Hyphomonadaceae</taxon>
        <taxon>Hyphomonas</taxon>
    </lineage>
</organism>
<dbReference type="Pfam" id="PF00383">
    <property type="entry name" value="dCMP_cyt_deam_1"/>
    <property type="match status" value="1"/>
</dbReference>
<dbReference type="Gene3D" id="3.40.140.10">
    <property type="entry name" value="Cytidine Deaminase, domain 2"/>
    <property type="match status" value="1"/>
</dbReference>
<dbReference type="EMBL" id="CP000158">
    <property type="protein sequence ID" value="ABI76408.1"/>
    <property type="molecule type" value="Genomic_DNA"/>
</dbReference>
<accession>Q0C679</accession>
<keyword evidence="3" id="KW-1185">Reference proteome</keyword>
<protein>
    <submittedName>
        <fullName evidence="2">Riboflavin biosynthesis protein RibD N-terminal domain protein</fullName>
    </submittedName>
</protein>
<name>Q0C679_HYPNA</name>
<proteinExistence type="predicted"/>
<dbReference type="GO" id="GO:0008835">
    <property type="term" value="F:diaminohydroxyphosphoribosylaminopyrimidine deaminase activity"/>
    <property type="evidence" value="ECO:0007669"/>
    <property type="project" value="TreeGrafter"/>
</dbReference>
<dbReference type="InterPro" id="IPR016193">
    <property type="entry name" value="Cytidine_deaminase-like"/>
</dbReference>
<reference evidence="2 3" key="1">
    <citation type="journal article" date="2006" name="J. Bacteriol.">
        <title>Comparative genomic evidence for a close relationship between the dimorphic prosthecate bacteria Hyphomonas neptunium and Caulobacter crescentus.</title>
        <authorList>
            <person name="Badger J.H."/>
            <person name="Hoover T.R."/>
            <person name="Brun Y.V."/>
            <person name="Weiner R.M."/>
            <person name="Laub M.T."/>
            <person name="Alexandre G."/>
            <person name="Mrazek J."/>
            <person name="Ren Q."/>
            <person name="Paulsen I.T."/>
            <person name="Nelson K.E."/>
            <person name="Khouri H.M."/>
            <person name="Radune D."/>
            <person name="Sosa J."/>
            <person name="Dodson R.J."/>
            <person name="Sullivan S.A."/>
            <person name="Rosovitz M.J."/>
            <person name="Madupu R."/>
            <person name="Brinkac L.M."/>
            <person name="Durkin A.S."/>
            <person name="Daugherty S.C."/>
            <person name="Kothari S.P."/>
            <person name="Giglio M.G."/>
            <person name="Zhou L."/>
            <person name="Haft D.H."/>
            <person name="Selengut J.D."/>
            <person name="Davidsen T.M."/>
            <person name="Yang Q."/>
            <person name="Zafar N."/>
            <person name="Ward N.L."/>
        </authorList>
    </citation>
    <scope>NUCLEOTIDE SEQUENCE [LARGE SCALE GENOMIC DNA]</scope>
    <source>
        <strain evidence="2 3">ATCC 15444</strain>
    </source>
</reference>
<dbReference type="KEGG" id="hne:HNE_0030"/>
<evidence type="ECO:0000313" key="3">
    <source>
        <dbReference type="Proteomes" id="UP000001959"/>
    </source>
</evidence>
<dbReference type="HOGENOM" id="CLU_036590_10_1_5"/>
<dbReference type="RefSeq" id="WP_011645064.1">
    <property type="nucleotide sequence ID" value="NC_008358.1"/>
</dbReference>
<dbReference type="eggNOG" id="COG0117">
    <property type="taxonomic scope" value="Bacteria"/>
</dbReference>
<dbReference type="SUPFAM" id="SSF53927">
    <property type="entry name" value="Cytidine deaminase-like"/>
    <property type="match status" value="1"/>
</dbReference>
<dbReference type="AlphaFoldDB" id="Q0C679"/>
<sequence length="152" mass="15861">MKRPGRRRDRRMMGRAFQLARLNHGLTGKNPSVGCLILDARGHIAGAGVTGTGGAPHAEEVALDEAAGKAAGGTAYVTLEPCRERSSGAPSCARKLVEAGIARVVVAIEDPHPTARDGLAILREAGVRVETGLGKYTAARLYRAFFAATKGS</sequence>
<dbReference type="PROSITE" id="PS51747">
    <property type="entry name" value="CYT_DCMP_DEAMINASES_2"/>
    <property type="match status" value="1"/>
</dbReference>
<feature type="domain" description="CMP/dCMP-type deaminase" evidence="1">
    <location>
        <begin position="7"/>
        <end position="122"/>
    </location>
</feature>
<dbReference type="PANTHER" id="PTHR11079">
    <property type="entry name" value="CYTOSINE DEAMINASE FAMILY MEMBER"/>
    <property type="match status" value="1"/>
</dbReference>
<dbReference type="STRING" id="228405.HNE_0030"/>
<gene>
    <name evidence="2" type="ordered locus">HNE_0030</name>
</gene>
<evidence type="ECO:0000313" key="2">
    <source>
        <dbReference type="EMBL" id="ABI76408.1"/>
    </source>
</evidence>